<dbReference type="EMBL" id="VDMB01000006">
    <property type="protein sequence ID" value="TYT75017.1"/>
    <property type="molecule type" value="Genomic_DNA"/>
</dbReference>
<sequence length="362" mass="38759">MDKVFAKDVLAAAHDIGISHLTCEMGRGVMLRPGGGFRNLFFGKNALLEDPIQIFSFVVASGQARAVIEFFAARLRMDIPGRGTLYAEDIRIPASFLSLPPLPLSLPESAPQLMASDLMAIRCITQQGEGNRVAEIGLRTGTGVPAITFGTGTGLRNRLGLWRVLIPAEKEITTLVVDEAHAETVMDRMIQAGSLDQPGKGFISLSPVSMGILNTRFAAGPASQAASIEQIVAALDEIRGNTEWRRKSLNPSAKPALRRFLTGLVNFSMICNEGLGEAFTRRAMEAGAGGATLSLLKHIDLEKSQSKVSPAREISVMTIGENQVEEVLEALRQAGLFMEEAAGEVQISLVPKACTFLGDAGQ</sequence>
<evidence type="ECO:0000313" key="2">
    <source>
        <dbReference type="Proteomes" id="UP000321899"/>
    </source>
</evidence>
<keyword evidence="2" id="KW-1185">Reference proteome</keyword>
<comment type="caution">
    <text evidence="1">The sequence shown here is derived from an EMBL/GenBank/DDBJ whole genome shotgun (WGS) entry which is preliminary data.</text>
</comment>
<dbReference type="OrthoDB" id="9803021at2"/>
<reference evidence="1 2" key="1">
    <citation type="submission" date="2019-06" db="EMBL/GenBank/DDBJ databases">
        <title>Desulfobotulus mexicanus sp. nov., a novel sulfate-reducing bacterium isolated from the sediment of an alkaline crater lake in Mexico.</title>
        <authorList>
            <person name="Hirschler-Rea A."/>
        </authorList>
    </citation>
    <scope>NUCLEOTIDE SEQUENCE [LARGE SCALE GENOMIC DNA]</scope>
    <source>
        <strain evidence="1 2">PAR22N</strain>
    </source>
</reference>
<dbReference type="InterPro" id="IPR011322">
    <property type="entry name" value="N-reg_PII-like_a/b"/>
</dbReference>
<name>A0A5Q4VF54_9BACT</name>
<gene>
    <name evidence="1" type="ORF">FIM25_06345</name>
</gene>
<accession>A0A5Q4VF54</accession>
<dbReference type="Proteomes" id="UP000321899">
    <property type="component" value="Unassembled WGS sequence"/>
</dbReference>
<proteinExistence type="predicted"/>
<organism evidence="1 2">
    <name type="scientific">Desulfobotulus mexicanus</name>
    <dbReference type="NCBI Taxonomy" id="2586642"/>
    <lineage>
        <taxon>Bacteria</taxon>
        <taxon>Pseudomonadati</taxon>
        <taxon>Thermodesulfobacteriota</taxon>
        <taxon>Desulfobacteria</taxon>
        <taxon>Desulfobacterales</taxon>
        <taxon>Desulfobacteraceae</taxon>
        <taxon>Desulfobotulus</taxon>
    </lineage>
</organism>
<dbReference type="SUPFAM" id="SSF54913">
    <property type="entry name" value="GlnB-like"/>
    <property type="match status" value="1"/>
</dbReference>
<evidence type="ECO:0000313" key="1">
    <source>
        <dbReference type="EMBL" id="TYT75017.1"/>
    </source>
</evidence>
<dbReference type="AlphaFoldDB" id="A0A5Q4VF54"/>
<protein>
    <submittedName>
        <fullName evidence="1">Uncharacterized protein</fullName>
    </submittedName>
</protein>